<feature type="transmembrane region" description="Helical" evidence="1">
    <location>
        <begin position="47"/>
        <end position="70"/>
    </location>
</feature>
<feature type="transmembrane region" description="Helical" evidence="1">
    <location>
        <begin position="82"/>
        <end position="103"/>
    </location>
</feature>
<evidence type="ECO:0000256" key="1">
    <source>
        <dbReference type="SAM" id="Phobius"/>
    </source>
</evidence>
<keyword evidence="1" id="KW-1133">Transmembrane helix</keyword>
<gene>
    <name evidence="2" type="ORF">GCM10022242_09270</name>
</gene>
<keyword evidence="1" id="KW-0472">Membrane</keyword>
<proteinExistence type="predicted"/>
<evidence type="ECO:0000313" key="3">
    <source>
        <dbReference type="Proteomes" id="UP001501821"/>
    </source>
</evidence>
<dbReference type="Proteomes" id="UP001501821">
    <property type="component" value="Unassembled WGS sequence"/>
</dbReference>
<name>A0ABP7I2V6_9ACTN</name>
<dbReference type="RefSeq" id="WP_344772772.1">
    <property type="nucleotide sequence ID" value="NZ_BAABAH010000002.1"/>
</dbReference>
<keyword evidence="1" id="KW-0812">Transmembrane</keyword>
<protein>
    <recommendedName>
        <fullName evidence="4">DUF2269 family protein</fullName>
    </recommendedName>
</protein>
<keyword evidence="3" id="KW-1185">Reference proteome</keyword>
<organism evidence="2 3">
    <name type="scientific">Nocardioides panacisoli</name>
    <dbReference type="NCBI Taxonomy" id="627624"/>
    <lineage>
        <taxon>Bacteria</taxon>
        <taxon>Bacillati</taxon>
        <taxon>Actinomycetota</taxon>
        <taxon>Actinomycetes</taxon>
        <taxon>Propionibacteriales</taxon>
        <taxon>Nocardioidaceae</taxon>
        <taxon>Nocardioides</taxon>
    </lineage>
</organism>
<dbReference type="EMBL" id="BAABAH010000002">
    <property type="protein sequence ID" value="GAA3808539.1"/>
    <property type="molecule type" value="Genomic_DNA"/>
</dbReference>
<accession>A0ABP7I2V6</accession>
<comment type="caution">
    <text evidence="2">The sequence shown here is derived from an EMBL/GenBank/DDBJ whole genome shotgun (WGS) entry which is preliminary data.</text>
</comment>
<feature type="transmembrane region" description="Helical" evidence="1">
    <location>
        <begin position="123"/>
        <end position="146"/>
    </location>
</feature>
<evidence type="ECO:0008006" key="4">
    <source>
        <dbReference type="Google" id="ProtNLM"/>
    </source>
</evidence>
<reference evidence="3" key="1">
    <citation type="journal article" date="2019" name="Int. J. Syst. Evol. Microbiol.">
        <title>The Global Catalogue of Microorganisms (GCM) 10K type strain sequencing project: providing services to taxonomists for standard genome sequencing and annotation.</title>
        <authorList>
            <consortium name="The Broad Institute Genomics Platform"/>
            <consortium name="The Broad Institute Genome Sequencing Center for Infectious Disease"/>
            <person name="Wu L."/>
            <person name="Ma J."/>
        </authorList>
    </citation>
    <scope>NUCLEOTIDE SEQUENCE [LARGE SCALE GENOMIC DNA]</scope>
    <source>
        <strain evidence="3">JCM 16953</strain>
    </source>
</reference>
<evidence type="ECO:0000313" key="2">
    <source>
        <dbReference type="EMBL" id="GAA3808539.1"/>
    </source>
</evidence>
<sequence>MYKIMLALHLLTAIFAIGPLVGAATTASRGLRKPDAGATESAARTLTIYSYASVVVVIIGMGLMSAKAPWDESEQVADIGDLWIWLSLVLWAVSVALVLAGMVPTLKKATTTIREGGAVDALVGRTAALGGITGLIYAGIVFLMVYQPGS</sequence>